<keyword evidence="9 15" id="KW-0479">Metal-binding</keyword>
<dbReference type="GeneID" id="14494148"/>
<dbReference type="KEGG" id="tbl:TBLA_0B08620"/>
<reference evidence="17 18" key="1">
    <citation type="journal article" date="2011" name="Proc. Natl. Acad. Sci. U.S.A.">
        <title>Evolutionary erosion of yeast sex chromosomes by mating-type switching accidents.</title>
        <authorList>
            <person name="Gordon J.L."/>
            <person name="Armisen D."/>
            <person name="Proux-Wera E."/>
            <person name="Oheigeartaigh S.S."/>
            <person name="Byrne K.P."/>
            <person name="Wolfe K.H."/>
        </authorList>
    </citation>
    <scope>NUCLEOTIDE SEQUENCE [LARGE SCALE GENOMIC DNA]</scope>
    <source>
        <strain evidence="18">ATCC 34711 / CBS 6284 / DSM 70876 / NBRC 10599 / NRRL Y-10934 / UCD 77-7</strain>
    </source>
</reference>
<evidence type="ECO:0000256" key="15">
    <source>
        <dbReference type="RuleBase" id="RU367103"/>
    </source>
</evidence>
<protein>
    <recommendedName>
        <fullName evidence="4 15">tRNA:m(4)X modification enzyme TRM13</fullName>
        <ecNumber evidence="3 15">2.1.1.225</ecNumber>
    </recommendedName>
</protein>
<dbReference type="Pfam" id="PF05253">
    <property type="entry name" value="zf-U11-48K"/>
    <property type="match status" value="1"/>
</dbReference>
<keyword evidence="8 15" id="KW-0819">tRNA processing</keyword>
<dbReference type="Pfam" id="PF11722">
    <property type="entry name" value="zf-TRM13_CCCH"/>
    <property type="match status" value="1"/>
</dbReference>
<dbReference type="Pfam" id="PF05206">
    <property type="entry name" value="TRM13"/>
    <property type="match status" value="1"/>
</dbReference>
<dbReference type="RefSeq" id="XP_004179196.1">
    <property type="nucleotide sequence ID" value="XM_004179148.1"/>
</dbReference>
<evidence type="ECO:0000256" key="10">
    <source>
        <dbReference type="ARBA" id="ARBA00022771"/>
    </source>
</evidence>
<dbReference type="EMBL" id="HE806317">
    <property type="protein sequence ID" value="CCH59677.1"/>
    <property type="molecule type" value="Genomic_DNA"/>
</dbReference>
<accession>I2GZX5</accession>
<evidence type="ECO:0000256" key="9">
    <source>
        <dbReference type="ARBA" id="ARBA00022723"/>
    </source>
</evidence>
<evidence type="ECO:0000256" key="5">
    <source>
        <dbReference type="ARBA" id="ARBA00022603"/>
    </source>
</evidence>
<comment type="catalytic activity">
    <reaction evidence="13 15">
        <text>cytidine(4) in tRNA(Gly)(GCC) + S-adenosyl-L-methionine = 2'-O-methylcytidine(4) in tRNA(Gly)(GCC) + S-adenosyl-L-homocysteine + H(+)</text>
        <dbReference type="Rhea" id="RHEA:43192"/>
        <dbReference type="Rhea" id="RHEA-COMP:10399"/>
        <dbReference type="Rhea" id="RHEA-COMP:10400"/>
        <dbReference type="ChEBI" id="CHEBI:15378"/>
        <dbReference type="ChEBI" id="CHEBI:57856"/>
        <dbReference type="ChEBI" id="CHEBI:59789"/>
        <dbReference type="ChEBI" id="CHEBI:74495"/>
        <dbReference type="ChEBI" id="CHEBI:82748"/>
        <dbReference type="EC" id="2.1.1.225"/>
    </reaction>
</comment>
<evidence type="ECO:0000256" key="13">
    <source>
        <dbReference type="ARBA" id="ARBA00048635"/>
    </source>
</evidence>
<dbReference type="GO" id="GO:0002128">
    <property type="term" value="P:tRNA nucleoside ribose methylation"/>
    <property type="evidence" value="ECO:0007669"/>
    <property type="project" value="EnsemblFungi"/>
</dbReference>
<comment type="catalytic activity">
    <reaction evidence="14 15">
        <text>adenosine(4) in tRNA(His) + S-adenosyl-L-methionine = 2'-O-methyladenosine(4) in tRNA(His) + S-adenosyl-L-homocysteine + H(+)</text>
        <dbReference type="Rhea" id="RHEA:43196"/>
        <dbReference type="Rhea" id="RHEA-COMP:10401"/>
        <dbReference type="Rhea" id="RHEA-COMP:10402"/>
        <dbReference type="ChEBI" id="CHEBI:15378"/>
        <dbReference type="ChEBI" id="CHEBI:57856"/>
        <dbReference type="ChEBI" id="CHEBI:59789"/>
        <dbReference type="ChEBI" id="CHEBI:74411"/>
        <dbReference type="ChEBI" id="CHEBI:74477"/>
        <dbReference type="EC" id="2.1.1.225"/>
    </reaction>
</comment>
<evidence type="ECO:0000256" key="4">
    <source>
        <dbReference type="ARBA" id="ARBA00015883"/>
    </source>
</evidence>
<dbReference type="OMA" id="HRCSWRS"/>
<dbReference type="PANTHER" id="PTHR12998:SF0">
    <property type="entry name" value="TRNA:M(4)X MODIFICATION ENZYME TRM13 HOMOLOG"/>
    <property type="match status" value="1"/>
</dbReference>
<keyword evidence="11 15" id="KW-0862">Zinc</keyword>
<keyword evidence="6 15" id="KW-0808">Transferase</keyword>
<organism evidence="17 18">
    <name type="scientific">Henningerozyma blattae (strain ATCC 34711 / CBS 6284 / DSM 70876 / NBRC 10599 / NRRL Y-10934 / UCD 77-7)</name>
    <name type="common">Yeast</name>
    <name type="synonym">Tetrapisispora blattae</name>
    <dbReference type="NCBI Taxonomy" id="1071380"/>
    <lineage>
        <taxon>Eukaryota</taxon>
        <taxon>Fungi</taxon>
        <taxon>Dikarya</taxon>
        <taxon>Ascomycota</taxon>
        <taxon>Saccharomycotina</taxon>
        <taxon>Saccharomycetes</taxon>
        <taxon>Saccharomycetales</taxon>
        <taxon>Saccharomycetaceae</taxon>
        <taxon>Henningerozyma</taxon>
    </lineage>
</organism>
<sequence length="418" mass="48878">MKNEILLCQYFIERKKRTCGMMRKKNMKYCVEHSKLDPQEAKENLKKRIPCPLDPNHTIYEYQLNKHVKKCNKNKLIHSNDNQCYYLQDLNLGNKENRFNKKDISLEREHELIIATIPILKAYLDQNLHPNCNGVWKLDKRENQFMIDNRYVQLENEKTRKHAIQQSSLIQNMLDRGILQSENLLSFGLIEFGCGRAEFTRYIHDSLVNNKPPSGKQHCILIDRAPNRNKFDSKLIHMQKDRLRIDIKDLKVNPLLHDNLPYTSVSKHLCGVATDLTLRCLLVNNNSVNPNGICIAMCCRHICNPDDYINPDFIIEKVLSLQKDEQRKLSYNELFFALTKIVSWATSGKRNNEDETTHFTDLGYEEREEIGLIARGIIDYGRFLFVKSILDNTHNVELIRYVEKSVSLENTALLVSKK</sequence>
<comment type="similarity">
    <text evidence="2 15">Belongs to the methyltransferase TRM13 family.</text>
</comment>
<dbReference type="InterPro" id="IPR007871">
    <property type="entry name" value="Methyltransferase_TRM13"/>
</dbReference>
<evidence type="ECO:0000256" key="12">
    <source>
        <dbReference type="ARBA" id="ARBA00048165"/>
    </source>
</evidence>
<dbReference type="GO" id="GO:0106050">
    <property type="term" value="F:tRNA 2'-O-methyltransferase activity"/>
    <property type="evidence" value="ECO:0007669"/>
    <property type="project" value="UniProtKB-UniRule"/>
</dbReference>
<name>I2GZX5_HENB6</name>
<feature type="domain" description="CHHC U11-48K-type" evidence="16">
    <location>
        <begin position="48"/>
        <end position="75"/>
    </location>
</feature>
<dbReference type="eggNOG" id="KOG2811">
    <property type="taxonomic scope" value="Eukaryota"/>
</dbReference>
<dbReference type="FunCoup" id="I2GZX5">
    <property type="interactions" value="489"/>
</dbReference>
<evidence type="ECO:0000256" key="3">
    <source>
        <dbReference type="ARBA" id="ARBA00012810"/>
    </source>
</evidence>
<evidence type="ECO:0000256" key="8">
    <source>
        <dbReference type="ARBA" id="ARBA00022694"/>
    </source>
</evidence>
<gene>
    <name evidence="17" type="primary">TBLA0B08620</name>
    <name evidence="17" type="ORF">TBLA_0B08620</name>
</gene>
<keyword evidence="18" id="KW-1185">Reference proteome</keyword>
<dbReference type="InterPro" id="IPR039044">
    <property type="entry name" value="Trm13"/>
</dbReference>
<evidence type="ECO:0000256" key="6">
    <source>
        <dbReference type="ARBA" id="ARBA00022679"/>
    </source>
</evidence>
<keyword evidence="7 15" id="KW-0949">S-adenosyl-L-methionine</keyword>
<evidence type="ECO:0000256" key="11">
    <source>
        <dbReference type="ARBA" id="ARBA00022833"/>
    </source>
</evidence>
<proteinExistence type="inferred from homology"/>
<evidence type="ECO:0000256" key="14">
    <source>
        <dbReference type="ARBA" id="ARBA00049393"/>
    </source>
</evidence>
<dbReference type="STRING" id="1071380.I2GZX5"/>
<dbReference type="EC" id="2.1.1.225" evidence="3 15"/>
<keyword evidence="5 15" id="KW-0489">Methyltransferase</keyword>
<evidence type="ECO:0000256" key="1">
    <source>
        <dbReference type="ARBA" id="ARBA00002267"/>
    </source>
</evidence>
<evidence type="ECO:0000259" key="16">
    <source>
        <dbReference type="PROSITE" id="PS51800"/>
    </source>
</evidence>
<evidence type="ECO:0000256" key="2">
    <source>
        <dbReference type="ARBA" id="ARBA00005265"/>
    </source>
</evidence>
<dbReference type="Proteomes" id="UP000002866">
    <property type="component" value="Chromosome 2"/>
</dbReference>
<dbReference type="InterPro" id="IPR021721">
    <property type="entry name" value="Znf_CCCH-type_TRM13"/>
</dbReference>
<dbReference type="PANTHER" id="PTHR12998">
    <property type="entry name" value="TRNA:M(4)X MODIFICATION ENZYME TRM13 HOMOLOG"/>
    <property type="match status" value="1"/>
</dbReference>
<evidence type="ECO:0000256" key="7">
    <source>
        <dbReference type="ARBA" id="ARBA00022691"/>
    </source>
</evidence>
<dbReference type="AlphaFoldDB" id="I2GZX5"/>
<dbReference type="InParanoid" id="I2GZX5"/>
<dbReference type="InterPro" id="IPR022776">
    <property type="entry name" value="TRM13/UPF0224_CHHC_Znf_dom"/>
</dbReference>
<dbReference type="OrthoDB" id="258806at2759"/>
<evidence type="ECO:0000313" key="18">
    <source>
        <dbReference type="Proteomes" id="UP000002866"/>
    </source>
</evidence>
<dbReference type="PROSITE" id="PS51800">
    <property type="entry name" value="ZF_CHHC_U11_48K"/>
    <property type="match status" value="1"/>
</dbReference>
<comment type="catalytic activity">
    <reaction evidence="12 15">
        <text>cytidine(4) in tRNA(Pro) + S-adenosyl-L-methionine = 2'-O-methylcytidine(4) in tRNA(Pro) + S-adenosyl-L-homocysteine + H(+)</text>
        <dbReference type="Rhea" id="RHEA:32767"/>
        <dbReference type="Rhea" id="RHEA-COMP:10397"/>
        <dbReference type="Rhea" id="RHEA-COMP:10398"/>
        <dbReference type="ChEBI" id="CHEBI:15378"/>
        <dbReference type="ChEBI" id="CHEBI:57856"/>
        <dbReference type="ChEBI" id="CHEBI:59789"/>
        <dbReference type="ChEBI" id="CHEBI:74495"/>
        <dbReference type="ChEBI" id="CHEBI:82748"/>
        <dbReference type="EC" id="2.1.1.225"/>
    </reaction>
</comment>
<dbReference type="HOGENOM" id="CLU_027610_0_0_1"/>
<keyword evidence="10 15" id="KW-0863">Zinc-finger</keyword>
<comment type="function">
    <text evidence="1 15">tRNA methylase which 2'-O-methylates cytidine(4) in tRNA(Pro) and tRNA(Gly)(GCC), and adenosine(4) in tRNA(His).</text>
</comment>
<evidence type="ECO:0000313" key="17">
    <source>
        <dbReference type="EMBL" id="CCH59677.1"/>
    </source>
</evidence>
<dbReference type="GO" id="GO:0008270">
    <property type="term" value="F:zinc ion binding"/>
    <property type="evidence" value="ECO:0007669"/>
    <property type="project" value="UniProtKB-KW"/>
</dbReference>